<feature type="transmembrane region" description="Helical" evidence="1">
    <location>
        <begin position="12"/>
        <end position="34"/>
    </location>
</feature>
<feature type="transmembrane region" description="Helical" evidence="1">
    <location>
        <begin position="54"/>
        <end position="76"/>
    </location>
</feature>
<feature type="domain" description="Urease accessory protein UreH-like transmembrane" evidence="2">
    <location>
        <begin position="27"/>
        <end position="130"/>
    </location>
</feature>
<evidence type="ECO:0000259" key="2">
    <source>
        <dbReference type="Pfam" id="PF13386"/>
    </source>
</evidence>
<dbReference type="EMBL" id="PEWD01000033">
    <property type="protein sequence ID" value="PIU69074.1"/>
    <property type="molecule type" value="Genomic_DNA"/>
</dbReference>
<evidence type="ECO:0000313" key="3">
    <source>
        <dbReference type="EMBL" id="PIU69074.1"/>
    </source>
</evidence>
<feature type="transmembrane region" description="Helical" evidence="1">
    <location>
        <begin position="82"/>
        <end position="105"/>
    </location>
</feature>
<proteinExistence type="predicted"/>
<evidence type="ECO:0000256" key="1">
    <source>
        <dbReference type="SAM" id="Phobius"/>
    </source>
</evidence>
<gene>
    <name evidence="3" type="ORF">COS81_01525</name>
</gene>
<feature type="transmembrane region" description="Helical" evidence="1">
    <location>
        <begin position="117"/>
        <end position="135"/>
    </location>
</feature>
<dbReference type="AlphaFoldDB" id="A0A2M7ANW6"/>
<evidence type="ECO:0000313" key="4">
    <source>
        <dbReference type="Proteomes" id="UP000229916"/>
    </source>
</evidence>
<comment type="caution">
    <text evidence="3">The sequence shown here is derived from an EMBL/GenBank/DDBJ whole genome shotgun (WGS) entry which is preliminary data.</text>
</comment>
<sequence>MFGYLGRLVASSLLTSLGIIGGIWSGILLVLYSLGSFDQKFCAILPFQKIRWTFLLGFLTGVNVCPPFLASLAYVFNLKDVLASLLYFLMFFLSTSLYIIPAALLGFFSKTVWINRMARVSGMAVGVFFVIFYLLKVW</sequence>
<dbReference type="Pfam" id="PF13386">
    <property type="entry name" value="DsbD_2"/>
    <property type="match status" value="1"/>
</dbReference>
<protein>
    <recommendedName>
        <fullName evidence="2">Urease accessory protein UreH-like transmembrane domain-containing protein</fullName>
    </recommendedName>
</protein>
<reference evidence="4" key="1">
    <citation type="submission" date="2017-09" db="EMBL/GenBank/DDBJ databases">
        <title>Depth-based differentiation of microbial function through sediment-hosted aquifers and enrichment of novel symbionts in the deep terrestrial subsurface.</title>
        <authorList>
            <person name="Probst A.J."/>
            <person name="Ladd B."/>
            <person name="Jarett J.K."/>
            <person name="Geller-Mcgrath D.E."/>
            <person name="Sieber C.M.K."/>
            <person name="Emerson J.B."/>
            <person name="Anantharaman K."/>
            <person name="Thomas B.C."/>
            <person name="Malmstrom R."/>
            <person name="Stieglmeier M."/>
            <person name="Klingl A."/>
            <person name="Woyke T."/>
            <person name="Ryan C.M."/>
            <person name="Banfield J.F."/>
        </authorList>
    </citation>
    <scope>NUCLEOTIDE SEQUENCE [LARGE SCALE GENOMIC DNA]</scope>
</reference>
<dbReference type="InterPro" id="IPR039447">
    <property type="entry name" value="UreH-like_TM_dom"/>
</dbReference>
<keyword evidence="1" id="KW-0472">Membrane</keyword>
<name>A0A2M7ANW6_UNCKA</name>
<accession>A0A2M7ANW6</accession>
<organism evidence="3 4">
    <name type="scientific">candidate division WWE3 bacterium CG06_land_8_20_14_3_00_42_16</name>
    <dbReference type="NCBI Taxonomy" id="1975083"/>
    <lineage>
        <taxon>Bacteria</taxon>
        <taxon>Katanobacteria</taxon>
    </lineage>
</organism>
<keyword evidence="1" id="KW-1133">Transmembrane helix</keyword>
<keyword evidence="1" id="KW-0812">Transmembrane</keyword>
<dbReference type="Proteomes" id="UP000229916">
    <property type="component" value="Unassembled WGS sequence"/>
</dbReference>